<keyword evidence="2" id="KW-1185">Reference proteome</keyword>
<organism evidence="1 2">
    <name type="scientific">Cordyceps javanica</name>
    <dbReference type="NCBI Taxonomy" id="43265"/>
    <lineage>
        <taxon>Eukaryota</taxon>
        <taxon>Fungi</taxon>
        <taxon>Dikarya</taxon>
        <taxon>Ascomycota</taxon>
        <taxon>Pezizomycotina</taxon>
        <taxon>Sordariomycetes</taxon>
        <taxon>Hypocreomycetidae</taxon>
        <taxon>Hypocreales</taxon>
        <taxon>Cordycipitaceae</taxon>
        <taxon>Cordyceps</taxon>
    </lineage>
</organism>
<proteinExistence type="predicted"/>
<gene>
    <name evidence="1" type="ORF">IF1G_08411</name>
</gene>
<protein>
    <submittedName>
        <fullName evidence="1">Uncharacterized protein</fullName>
    </submittedName>
</protein>
<name>A0A545UUG5_9HYPO</name>
<reference evidence="1 2" key="1">
    <citation type="journal article" date="2019" name="Appl. Microbiol. Biotechnol.">
        <title>Genome sequence of Isaria javanica and comparative genome analysis insights into family S53 peptidase evolution in fungal entomopathogens.</title>
        <authorList>
            <person name="Lin R."/>
            <person name="Zhang X."/>
            <person name="Xin B."/>
            <person name="Zou M."/>
            <person name="Gao Y."/>
            <person name="Qin F."/>
            <person name="Hu Q."/>
            <person name="Xie B."/>
            <person name="Cheng X."/>
        </authorList>
    </citation>
    <scope>NUCLEOTIDE SEQUENCE [LARGE SCALE GENOMIC DNA]</scope>
    <source>
        <strain evidence="1 2">IJ1G</strain>
    </source>
</reference>
<evidence type="ECO:0000313" key="1">
    <source>
        <dbReference type="EMBL" id="TQV93108.1"/>
    </source>
</evidence>
<dbReference type="Proteomes" id="UP000315783">
    <property type="component" value="Unassembled WGS sequence"/>
</dbReference>
<dbReference type="EMBL" id="SPUK01000013">
    <property type="protein sequence ID" value="TQV93108.1"/>
    <property type="molecule type" value="Genomic_DNA"/>
</dbReference>
<accession>A0A545UUG5</accession>
<comment type="caution">
    <text evidence="1">The sequence shown here is derived from an EMBL/GenBank/DDBJ whole genome shotgun (WGS) entry which is preliminary data.</text>
</comment>
<dbReference type="AlphaFoldDB" id="A0A545UUG5"/>
<evidence type="ECO:0000313" key="2">
    <source>
        <dbReference type="Proteomes" id="UP000315783"/>
    </source>
</evidence>
<sequence length="80" mass="8426">MHVAAESAEALGRKVVRGRPTPISKHSATYQLGHLQGAASGEQTLFLLQQRACSLPISSGYTSRTASCSGRSKLELLVAS</sequence>